<dbReference type="InterPro" id="IPR005312">
    <property type="entry name" value="DUF1759"/>
</dbReference>
<keyword evidence="2" id="KW-1185">Reference proteome</keyword>
<reference evidence="2" key="1">
    <citation type="submission" date="2013-03" db="EMBL/GenBank/DDBJ databases">
        <title>The Genome Sequence of Anopheles dirus WRAIR2.</title>
        <authorList>
            <consortium name="The Broad Institute Genomics Platform"/>
            <person name="Neafsey D.E."/>
            <person name="Walton C."/>
            <person name="Walker B."/>
            <person name="Young S.K."/>
            <person name="Zeng Q."/>
            <person name="Gargeya S."/>
            <person name="Fitzgerald M."/>
            <person name="Haas B."/>
            <person name="Abouelleil A."/>
            <person name="Allen A.W."/>
            <person name="Alvarado L."/>
            <person name="Arachchi H.M."/>
            <person name="Berlin A.M."/>
            <person name="Chapman S.B."/>
            <person name="Gainer-Dewar J."/>
            <person name="Goldberg J."/>
            <person name="Griggs A."/>
            <person name="Gujja S."/>
            <person name="Hansen M."/>
            <person name="Howarth C."/>
            <person name="Imamovic A."/>
            <person name="Ireland A."/>
            <person name="Larimer J."/>
            <person name="McCowan C."/>
            <person name="Murphy C."/>
            <person name="Pearson M."/>
            <person name="Poon T.W."/>
            <person name="Priest M."/>
            <person name="Roberts A."/>
            <person name="Saif S."/>
            <person name="Shea T."/>
            <person name="Sisk P."/>
            <person name="Sykes S."/>
            <person name="Wortman J."/>
            <person name="Nusbaum C."/>
            <person name="Birren B."/>
        </authorList>
    </citation>
    <scope>NUCLEOTIDE SEQUENCE [LARGE SCALE GENOMIC DNA]</scope>
    <source>
        <strain evidence="2">WRAIR2</strain>
    </source>
</reference>
<name>A0A182NT31_9DIPT</name>
<dbReference type="STRING" id="7168.A0A182NT31"/>
<dbReference type="AlphaFoldDB" id="A0A182NT31"/>
<protein>
    <submittedName>
        <fullName evidence="1">Uncharacterized protein</fullName>
    </submittedName>
</protein>
<proteinExistence type="predicted"/>
<dbReference type="VEuPathDB" id="VectorBase:ADIR010821"/>
<evidence type="ECO:0000313" key="2">
    <source>
        <dbReference type="Proteomes" id="UP000075884"/>
    </source>
</evidence>
<reference evidence="1" key="2">
    <citation type="submission" date="2020-05" db="UniProtKB">
        <authorList>
            <consortium name="EnsemblMetazoa"/>
        </authorList>
    </citation>
    <scope>IDENTIFICATION</scope>
    <source>
        <strain evidence="1">WRAIR2</strain>
    </source>
</reference>
<evidence type="ECO:0000313" key="1">
    <source>
        <dbReference type="EnsemblMetazoa" id="ADIR010821-PA"/>
    </source>
</evidence>
<organism evidence="1 2">
    <name type="scientific">Anopheles dirus</name>
    <dbReference type="NCBI Taxonomy" id="7168"/>
    <lineage>
        <taxon>Eukaryota</taxon>
        <taxon>Metazoa</taxon>
        <taxon>Ecdysozoa</taxon>
        <taxon>Arthropoda</taxon>
        <taxon>Hexapoda</taxon>
        <taxon>Insecta</taxon>
        <taxon>Pterygota</taxon>
        <taxon>Neoptera</taxon>
        <taxon>Endopterygota</taxon>
        <taxon>Diptera</taxon>
        <taxon>Nematocera</taxon>
        <taxon>Culicoidea</taxon>
        <taxon>Culicidae</taxon>
        <taxon>Anophelinae</taxon>
        <taxon>Anopheles</taxon>
    </lineage>
</organism>
<dbReference type="Proteomes" id="UP000075884">
    <property type="component" value="Unassembled WGS sequence"/>
</dbReference>
<dbReference type="Pfam" id="PF03564">
    <property type="entry name" value="DUF1759"/>
    <property type="match status" value="1"/>
</dbReference>
<sequence length="508" mass="56835">MPVTPVSPKGGEQFKGYTDEECLTKSNDLKLLRLRHSIVLRKIVRLEEDVSSTLITAATCDVKQQHLNALKAVQTEIFEQIVAMMPEDIDNDIAEDDKCGNIYHKLETVIANIKPSASVTPAATIAPHSPLLNIPMPTFDGTYEQWPEFKAMFMDIVERSGVSDAVKLHHLNKALTGKASGVLNASVIAGNNFDSAWQQLADRFENPRVIVDKHIAGLLQMKPLQRESARGLRELMKTCKSHVDGLIHMKKEIDGTSNIIVTHILVACLDPETRKLWERTLQKGEFPELQATLKFLCRQCEVLESCAPEGTERLPRVKPVGTKAFSSTLPSTIPPGACAVCKDKHATFRCPEFIALDTIGYKELETVQTDQLYAKAGFELRKWASNEPSVLQYVDHQKLASSPYATDAAEGLLATLGLIWDPVSDTLQFKIHAPYVGETVTKRKVLSCIARIYDPLGIVDPVKAMAKQFLQRIWTLQTDKQQAWGWDDELPPLIQDEWINFHNQLIHL</sequence>
<dbReference type="EnsemblMetazoa" id="ADIR010821-RA">
    <property type="protein sequence ID" value="ADIR010821-PA"/>
    <property type="gene ID" value="ADIR010821"/>
</dbReference>
<dbReference type="PANTHER" id="PTHR47331">
    <property type="entry name" value="PHD-TYPE DOMAIN-CONTAINING PROTEIN"/>
    <property type="match status" value="1"/>
</dbReference>
<accession>A0A182NT31</accession>
<dbReference type="InterPro" id="IPR008042">
    <property type="entry name" value="Retrotrans_Pao"/>
</dbReference>
<dbReference type="Pfam" id="PF05380">
    <property type="entry name" value="Peptidase_A17"/>
    <property type="match status" value="1"/>
</dbReference>